<protein>
    <submittedName>
        <fullName evidence="2">Mammalian cell entry related domain protein</fullName>
    </submittedName>
</protein>
<accession>A0A7D6HSW7</accession>
<keyword evidence="1" id="KW-0812">Transmembrane</keyword>
<proteinExistence type="predicted"/>
<keyword evidence="1" id="KW-1133">Transmembrane helix</keyword>
<evidence type="ECO:0000256" key="1">
    <source>
        <dbReference type="SAM" id="Phobius"/>
    </source>
</evidence>
<name>A0A7D6HSW7_9MYCO</name>
<gene>
    <name evidence="2" type="ORF">H0P51_09750</name>
</gene>
<dbReference type="EMBL" id="CP059165">
    <property type="protein sequence ID" value="QLL09131.1"/>
    <property type="molecule type" value="Genomic_DNA"/>
</dbReference>
<feature type="transmembrane region" description="Helical" evidence="1">
    <location>
        <begin position="15"/>
        <end position="35"/>
    </location>
</feature>
<reference evidence="3" key="1">
    <citation type="submission" date="2020-07" db="EMBL/GenBank/DDBJ databases">
        <title>Description of Mycobacterium gordonae subsp. intergordonae subsp.nov. and Mycobacterium gordonae subsp. gordonae subsp. nov.</title>
        <authorList>
            <person name="Yu X."/>
        </authorList>
    </citation>
    <scope>NUCLEOTIDE SEQUENCE [LARGE SCALE GENOMIC DNA]</scope>
    <source>
        <strain evidence="3">24</strain>
    </source>
</reference>
<keyword evidence="3" id="KW-1185">Reference proteome</keyword>
<keyword evidence="1" id="KW-0472">Membrane</keyword>
<dbReference type="RefSeq" id="WP_180917716.1">
    <property type="nucleotide sequence ID" value="NZ_CP059165.1"/>
</dbReference>
<reference evidence="3" key="3">
    <citation type="submission" date="2023-07" db="EMBL/GenBank/DDBJ databases">
        <title>Description of Mycobacterium gordonae subsp. intergordonae subsp.nov. and Mycobacterium gordonae subsp. gordonae subsp. nov.</title>
        <authorList>
            <person name="Huang H."/>
        </authorList>
    </citation>
    <scope>NUCLEOTIDE SEQUENCE [LARGE SCALE GENOMIC DNA]</scope>
    <source>
        <strain evidence="3">24</strain>
    </source>
</reference>
<sequence length="379" mass="41915">MTILHASAESETRTLTRVGAIAVLALVITTTFLLLAKPFDSRPRNVISVVIEAAYVGHGVIADTPVIMHGVKIGRVVSVANNAGGGVRLQTDLQRDPTRGLTDAMGIDYRPSNYFGVTAINIIPVQGGRPLKSGMQIKVKPEGNFSLQALLYRLGELSNGVFNQRLISVIERSTRYVDGLNPLLETALIVGNSIAKVQTVSSEQLLRNATGISVAFPGFLSAIIGTGKDIYHTGYAGFNLEAVKKRNRYYPTWDENRKRHLEEMYRMFTENLSNDKWFEYSHDQILNIAKTDLFLRVGYLEGSHINELFPVLESVRTLADTVPKILSPDSFAYTITEMRRRLERMYEGSGEQRALQVRLILDRVPGVAAPLGLATGSHQ</sequence>
<organism evidence="2 3">
    <name type="scientific">Mycobacterium vicinigordonae</name>
    <dbReference type="NCBI Taxonomy" id="1719132"/>
    <lineage>
        <taxon>Bacteria</taxon>
        <taxon>Bacillati</taxon>
        <taxon>Actinomycetota</taxon>
        <taxon>Actinomycetes</taxon>
        <taxon>Mycobacteriales</taxon>
        <taxon>Mycobacteriaceae</taxon>
        <taxon>Mycobacterium</taxon>
    </lineage>
</organism>
<dbReference type="Proteomes" id="UP000510682">
    <property type="component" value="Chromosome"/>
</dbReference>
<reference evidence="2 3" key="2">
    <citation type="submission" date="2020-07" db="EMBL/GenBank/DDBJ databases">
        <authorList>
            <person name="Yu X."/>
        </authorList>
    </citation>
    <scope>NUCLEOTIDE SEQUENCE [LARGE SCALE GENOMIC DNA]</scope>
    <source>
        <strain evidence="3">24</strain>
    </source>
</reference>
<evidence type="ECO:0000313" key="2">
    <source>
        <dbReference type="EMBL" id="QLL09131.1"/>
    </source>
</evidence>
<evidence type="ECO:0000313" key="3">
    <source>
        <dbReference type="Proteomes" id="UP000510682"/>
    </source>
</evidence>
<dbReference type="KEGG" id="mgor:H0P51_09750"/>
<dbReference type="AlphaFoldDB" id="A0A7D6HSW7"/>